<feature type="binding site" evidence="3">
    <location>
        <position position="191"/>
    </location>
    <ligand>
        <name>a divalent metal cation</name>
        <dbReference type="ChEBI" id="CHEBI:60240"/>
    </ligand>
</feature>
<dbReference type="InterPro" id="IPR005511">
    <property type="entry name" value="SMP-30"/>
</dbReference>
<reference evidence="6 7" key="1">
    <citation type="submission" date="2024-06" db="EMBL/GenBank/DDBJ databases">
        <title>A chromosome-level genome assembly of beet webworm, Loxostege sticticalis.</title>
        <authorList>
            <person name="Zhang Y."/>
        </authorList>
    </citation>
    <scope>NUCLEOTIDE SEQUENCE [LARGE SCALE GENOMIC DNA]</scope>
    <source>
        <strain evidence="6">AQ028</strain>
        <tissue evidence="6">Male pupae</tissue>
    </source>
</reference>
<comment type="cofactor">
    <cofactor evidence="3">
        <name>Zn(2+)</name>
        <dbReference type="ChEBI" id="CHEBI:29105"/>
    </cofactor>
    <text evidence="3">Binds 1 divalent metal cation per subunit.</text>
</comment>
<feature type="binding site" evidence="3">
    <location>
        <position position="139"/>
    </location>
    <ligand>
        <name>substrate</name>
    </ligand>
</feature>
<feature type="binding site" evidence="3">
    <location>
        <position position="49"/>
    </location>
    <ligand>
        <name>a divalent metal cation</name>
        <dbReference type="ChEBI" id="CHEBI:60240"/>
    </ligand>
</feature>
<feature type="binding site" evidence="3">
    <location>
        <position position="244"/>
    </location>
    <ligand>
        <name>a divalent metal cation</name>
        <dbReference type="ChEBI" id="CHEBI:60240"/>
    </ligand>
</feature>
<sequence>MKTMNGVYIFMCLFCYVTKISATLPNLFKISMVSSETNPTRPATYSHGESPIWDPSTQSLYFVDVHQQNVHRLEYATGRIQTKHISYGQVNVVALIAGSKRLLVAVRSALYLLDWEITGDAALRLLTTFDQGLPDNVINEGKADAEGRFWAGTKGPQTGDDVVPDKASLYRVEQESFTQPRVMLRPVSISNGLVWSLNNSVLYYIDSPTQKIEAFDFDSVRGELTARRTIVDISNYGYEDAIPDGMTIDYKGHLWIALMFGGTVLHVDPDTRQVVYGYKIPASRVTSVCWGGPNLDELFVTTGRDRLESTLEPLAGAIFTIRDTGSRGVQPNLFKFDNADLY</sequence>
<evidence type="ECO:0000256" key="1">
    <source>
        <dbReference type="ARBA" id="ARBA00008853"/>
    </source>
</evidence>
<evidence type="ECO:0000313" key="7">
    <source>
        <dbReference type="Proteomes" id="UP001549921"/>
    </source>
</evidence>
<evidence type="ECO:0000256" key="2">
    <source>
        <dbReference type="PIRSR" id="PIRSR605511-1"/>
    </source>
</evidence>
<feature type="signal peptide" evidence="4">
    <location>
        <begin position="1"/>
        <end position="22"/>
    </location>
</feature>
<feature type="domain" description="SMP-30/Gluconolactonase/LRE-like region" evidence="5">
    <location>
        <begin position="48"/>
        <end position="303"/>
    </location>
</feature>
<dbReference type="PANTHER" id="PTHR10907">
    <property type="entry name" value="REGUCALCIN"/>
    <property type="match status" value="1"/>
</dbReference>
<feature type="chain" id="PRO_5044846574" description="SMP-30/Gluconolactonase/LRE-like region domain-containing protein" evidence="4">
    <location>
        <begin position="23"/>
        <end position="342"/>
    </location>
</feature>
<keyword evidence="3" id="KW-0479">Metal-binding</keyword>
<dbReference type="Pfam" id="PF08450">
    <property type="entry name" value="SGL"/>
    <property type="match status" value="1"/>
</dbReference>
<dbReference type="AlphaFoldDB" id="A0ABD0SGL0"/>
<accession>A0ABD0SGL0</accession>
<dbReference type="EMBL" id="JBEDNZ010000021">
    <property type="protein sequence ID" value="KAL0818970.1"/>
    <property type="molecule type" value="Genomic_DNA"/>
</dbReference>
<dbReference type="PRINTS" id="PR01790">
    <property type="entry name" value="SMP30FAMILY"/>
</dbReference>
<comment type="caution">
    <text evidence="6">The sequence shown here is derived from an EMBL/GenBank/DDBJ whole genome shotgun (WGS) entry which is preliminary data.</text>
</comment>
<comment type="similarity">
    <text evidence="1">Belongs to the SMP-30/CGR1 family.</text>
</comment>
<dbReference type="SUPFAM" id="SSF63829">
    <property type="entry name" value="Calcium-dependent phosphotriesterase"/>
    <property type="match status" value="1"/>
</dbReference>
<organism evidence="6 7">
    <name type="scientific">Loxostege sticticalis</name>
    <name type="common">Beet webworm moth</name>
    <dbReference type="NCBI Taxonomy" id="481309"/>
    <lineage>
        <taxon>Eukaryota</taxon>
        <taxon>Metazoa</taxon>
        <taxon>Ecdysozoa</taxon>
        <taxon>Arthropoda</taxon>
        <taxon>Hexapoda</taxon>
        <taxon>Insecta</taxon>
        <taxon>Pterygota</taxon>
        <taxon>Neoptera</taxon>
        <taxon>Endopterygota</taxon>
        <taxon>Lepidoptera</taxon>
        <taxon>Glossata</taxon>
        <taxon>Ditrysia</taxon>
        <taxon>Pyraloidea</taxon>
        <taxon>Crambidae</taxon>
        <taxon>Pyraustinae</taxon>
        <taxon>Loxostege</taxon>
    </lineage>
</organism>
<dbReference type="Proteomes" id="UP001549921">
    <property type="component" value="Unassembled WGS sequence"/>
</dbReference>
<feature type="active site" description="Proton donor/acceptor" evidence="2">
    <location>
        <position position="244"/>
    </location>
</feature>
<evidence type="ECO:0000256" key="3">
    <source>
        <dbReference type="PIRSR" id="PIRSR605511-2"/>
    </source>
</evidence>
<keyword evidence="4" id="KW-0732">Signal</keyword>
<name>A0ABD0SGL0_LOXSC</name>
<gene>
    <name evidence="6" type="ORF">ABMA28_008262</name>
</gene>
<proteinExistence type="inferred from homology"/>
<dbReference type="InterPro" id="IPR011042">
    <property type="entry name" value="6-blade_b-propeller_TolB-like"/>
</dbReference>
<protein>
    <recommendedName>
        <fullName evidence="5">SMP-30/Gluconolactonase/LRE-like region domain-containing protein</fullName>
    </recommendedName>
</protein>
<dbReference type="PANTHER" id="PTHR10907:SF47">
    <property type="entry name" value="REGUCALCIN"/>
    <property type="match status" value="1"/>
</dbReference>
<dbReference type="InterPro" id="IPR013658">
    <property type="entry name" value="SGL"/>
</dbReference>
<dbReference type="Gene3D" id="2.120.10.30">
    <property type="entry name" value="TolB, C-terminal domain"/>
    <property type="match status" value="1"/>
</dbReference>
<evidence type="ECO:0000256" key="4">
    <source>
        <dbReference type="SAM" id="SignalP"/>
    </source>
</evidence>
<evidence type="ECO:0000259" key="5">
    <source>
        <dbReference type="Pfam" id="PF08450"/>
    </source>
</evidence>
<keyword evidence="3" id="KW-0862">Zinc</keyword>
<evidence type="ECO:0000313" key="6">
    <source>
        <dbReference type="EMBL" id="KAL0818970.1"/>
    </source>
</evidence>